<dbReference type="Pfam" id="PF00580">
    <property type="entry name" value="UvrD-helicase"/>
    <property type="match status" value="1"/>
</dbReference>
<evidence type="ECO:0000259" key="5">
    <source>
        <dbReference type="PROSITE" id="PS51198"/>
    </source>
</evidence>
<dbReference type="InterPro" id="IPR000212">
    <property type="entry name" value="DNA_helicase_UvrD/REP"/>
</dbReference>
<evidence type="ECO:0000256" key="4">
    <source>
        <dbReference type="ARBA" id="ARBA00022840"/>
    </source>
</evidence>
<dbReference type="GO" id="GO:0000725">
    <property type="term" value="P:recombinational repair"/>
    <property type="evidence" value="ECO:0007669"/>
    <property type="project" value="TreeGrafter"/>
</dbReference>
<sequence length="576" mass="64829">MKWSKFQKDVFKNTAKGSGHTFVEAVAGSGKSTSLIESLNYVPDGTSWLLVAFNRKIAAELKMRAPQSFNGETRTLHSLGLKALKQRYPNVDVESNKMWKILDRVVGKDRKFNDIKNQMNKAVSLCKACLVSEPAEIDVILDEYDIDVFDMDRDEFISKINKAMLKSYEDTDCVDFNDMVWLPHMYDIKAGSYQRVFIDEAQDMNPAMLELALSACAKSGRITLYGDRNQAIYGFNGAGSDQFNKLIKSLDAKILPLSISYRCPVKVVNKAKQFVPIMEAAPNAKQGTVEYISSKEMLKLAKPGCFILSRVNAPLIGLALGFIRQGTPCNIQGRDIGANLVNLIKKSRRKSIDTFLNWLGKWEAKEIKRLRVRGRPVGSVTDKAGCLRALADDCRTIAEMKGKIQELFEDDDDNNRIILSTVHRAKGLQRDVVFLLSGTFFGGNQEEENIKYVACTRSASELYYVTGTTVPPAKSGMGHRQTRRAGMKMAGYPVGSIPWHFYNKEHRKLRPCTGPRTFKGTPQPKYKITEVEKGQHLINQPRAVGHGRKRKPVMFEFQKKVGDKWLLESGKKITKD</sequence>
<evidence type="ECO:0000256" key="3">
    <source>
        <dbReference type="ARBA" id="ARBA00022806"/>
    </source>
</evidence>
<dbReference type="PROSITE" id="PS51198">
    <property type="entry name" value="UVRD_HELICASE_ATP_BIND"/>
    <property type="match status" value="1"/>
</dbReference>
<keyword evidence="3" id="KW-0347">Helicase</keyword>
<dbReference type="GO" id="GO:0016787">
    <property type="term" value="F:hydrolase activity"/>
    <property type="evidence" value="ECO:0007669"/>
    <property type="project" value="UniProtKB-KW"/>
</dbReference>
<dbReference type="InterPro" id="IPR027417">
    <property type="entry name" value="P-loop_NTPase"/>
</dbReference>
<evidence type="ECO:0000256" key="2">
    <source>
        <dbReference type="ARBA" id="ARBA00022801"/>
    </source>
</evidence>
<evidence type="ECO:0000313" key="6">
    <source>
        <dbReference type="EMBL" id="KKN65717.1"/>
    </source>
</evidence>
<protein>
    <recommendedName>
        <fullName evidence="5">UvrD-like helicase ATP-binding domain-containing protein</fullName>
    </recommendedName>
</protein>
<accession>A0A0F9SSZ5</accession>
<dbReference type="GO" id="GO:0005524">
    <property type="term" value="F:ATP binding"/>
    <property type="evidence" value="ECO:0007669"/>
    <property type="project" value="UniProtKB-KW"/>
</dbReference>
<dbReference type="Gene3D" id="3.40.50.300">
    <property type="entry name" value="P-loop containing nucleotide triphosphate hydrolases"/>
    <property type="match status" value="2"/>
</dbReference>
<evidence type="ECO:0000256" key="1">
    <source>
        <dbReference type="ARBA" id="ARBA00022741"/>
    </source>
</evidence>
<dbReference type="SUPFAM" id="SSF52540">
    <property type="entry name" value="P-loop containing nucleoside triphosphate hydrolases"/>
    <property type="match status" value="1"/>
</dbReference>
<gene>
    <name evidence="6" type="ORF">LCGC14_0478560</name>
</gene>
<keyword evidence="2" id="KW-0378">Hydrolase</keyword>
<dbReference type="AlphaFoldDB" id="A0A0F9SSZ5"/>
<proteinExistence type="predicted"/>
<dbReference type="GO" id="GO:0043138">
    <property type="term" value="F:3'-5' DNA helicase activity"/>
    <property type="evidence" value="ECO:0007669"/>
    <property type="project" value="TreeGrafter"/>
</dbReference>
<dbReference type="Pfam" id="PF13538">
    <property type="entry name" value="UvrD_C_2"/>
    <property type="match status" value="1"/>
</dbReference>
<dbReference type="PANTHER" id="PTHR11070:SF2">
    <property type="entry name" value="ATP-DEPENDENT DNA HELICASE SRS2"/>
    <property type="match status" value="1"/>
</dbReference>
<reference evidence="6" key="1">
    <citation type="journal article" date="2015" name="Nature">
        <title>Complex archaea that bridge the gap between prokaryotes and eukaryotes.</title>
        <authorList>
            <person name="Spang A."/>
            <person name="Saw J.H."/>
            <person name="Jorgensen S.L."/>
            <person name="Zaremba-Niedzwiedzka K."/>
            <person name="Martijn J."/>
            <person name="Lind A.E."/>
            <person name="van Eijk R."/>
            <person name="Schleper C."/>
            <person name="Guy L."/>
            <person name="Ettema T.J."/>
        </authorList>
    </citation>
    <scope>NUCLEOTIDE SEQUENCE</scope>
</reference>
<comment type="caution">
    <text evidence="6">The sequence shown here is derived from an EMBL/GenBank/DDBJ whole genome shotgun (WGS) entry which is preliminary data.</text>
</comment>
<keyword evidence="4" id="KW-0067">ATP-binding</keyword>
<dbReference type="InterPro" id="IPR027785">
    <property type="entry name" value="UvrD-like_helicase_C"/>
</dbReference>
<organism evidence="6">
    <name type="scientific">marine sediment metagenome</name>
    <dbReference type="NCBI Taxonomy" id="412755"/>
    <lineage>
        <taxon>unclassified sequences</taxon>
        <taxon>metagenomes</taxon>
        <taxon>ecological metagenomes</taxon>
    </lineage>
</organism>
<feature type="domain" description="UvrD-like helicase ATP-binding" evidence="5">
    <location>
        <begin position="4"/>
        <end position="264"/>
    </location>
</feature>
<dbReference type="PANTHER" id="PTHR11070">
    <property type="entry name" value="UVRD / RECB / PCRA DNA HELICASE FAMILY MEMBER"/>
    <property type="match status" value="1"/>
</dbReference>
<dbReference type="EMBL" id="LAZR01000517">
    <property type="protein sequence ID" value="KKN65717.1"/>
    <property type="molecule type" value="Genomic_DNA"/>
</dbReference>
<dbReference type="GO" id="GO:0003677">
    <property type="term" value="F:DNA binding"/>
    <property type="evidence" value="ECO:0007669"/>
    <property type="project" value="InterPro"/>
</dbReference>
<keyword evidence="1" id="KW-0547">Nucleotide-binding</keyword>
<name>A0A0F9SSZ5_9ZZZZ</name>
<dbReference type="InterPro" id="IPR014016">
    <property type="entry name" value="UvrD-like_ATP-bd"/>
</dbReference>